<dbReference type="GO" id="GO:0042995">
    <property type="term" value="C:cell projection"/>
    <property type="evidence" value="ECO:0000318"/>
    <property type="project" value="GO_Central"/>
</dbReference>
<dbReference type="PROSITE" id="PS51420">
    <property type="entry name" value="RHO"/>
    <property type="match status" value="1"/>
</dbReference>
<dbReference type="GO" id="GO:0019901">
    <property type="term" value="F:protein kinase binding"/>
    <property type="evidence" value="ECO:0000318"/>
    <property type="project" value="GO_Central"/>
</dbReference>
<keyword evidence="2" id="KW-0342">GTP-binding</keyword>
<dbReference type="GO" id="GO:0060326">
    <property type="term" value="P:cell chemotaxis"/>
    <property type="evidence" value="ECO:0000318"/>
    <property type="project" value="GO_Central"/>
</dbReference>
<gene>
    <name evidence="3" type="ORF">TRIADDRAFT_19854</name>
</gene>
<dbReference type="InParanoid" id="B3RK41"/>
<accession>B3RK41</accession>
<dbReference type="GO" id="GO:0031410">
    <property type="term" value="C:cytoplasmic vesicle"/>
    <property type="evidence" value="ECO:0000318"/>
    <property type="project" value="GO_Central"/>
</dbReference>
<reference evidence="3 4" key="1">
    <citation type="journal article" date="2008" name="Nature">
        <title>The Trichoplax genome and the nature of placozoans.</title>
        <authorList>
            <person name="Srivastava M."/>
            <person name="Begovic E."/>
            <person name="Chapman J."/>
            <person name="Putnam N.H."/>
            <person name="Hellsten U."/>
            <person name="Kawashima T."/>
            <person name="Kuo A."/>
            <person name="Mitros T."/>
            <person name="Salamov A."/>
            <person name="Carpenter M.L."/>
            <person name="Signorovitch A.Y."/>
            <person name="Moreno M.A."/>
            <person name="Kamm K."/>
            <person name="Grimwood J."/>
            <person name="Schmutz J."/>
            <person name="Shapiro H."/>
            <person name="Grigoriev I.V."/>
            <person name="Buss L.W."/>
            <person name="Schierwater B."/>
            <person name="Dellaporta S.L."/>
            <person name="Rokhsar D.S."/>
        </authorList>
    </citation>
    <scope>NUCLEOTIDE SEQUENCE [LARGE SCALE GENOMIC DNA]</scope>
    <source>
        <strain evidence="3 4">Grell-BS-1999</strain>
    </source>
</reference>
<dbReference type="GO" id="GO:0007264">
    <property type="term" value="P:small GTPase-mediated signal transduction"/>
    <property type="evidence" value="ECO:0007669"/>
    <property type="project" value="InterPro"/>
</dbReference>
<dbReference type="OrthoDB" id="8830751at2759"/>
<dbReference type="InterPro" id="IPR003578">
    <property type="entry name" value="Small_GTPase_Rho"/>
</dbReference>
<dbReference type="Pfam" id="PF00071">
    <property type="entry name" value="Ras"/>
    <property type="match status" value="1"/>
</dbReference>
<dbReference type="SUPFAM" id="SSF52540">
    <property type="entry name" value="P-loop containing nucleoside triphosphate hydrolases"/>
    <property type="match status" value="1"/>
</dbReference>
<dbReference type="GO" id="GO:0005856">
    <property type="term" value="C:cytoskeleton"/>
    <property type="evidence" value="ECO:0000318"/>
    <property type="project" value="GO_Central"/>
</dbReference>
<dbReference type="KEGG" id="tad:TRIADDRAFT_19854"/>
<organism evidence="3 4">
    <name type="scientific">Trichoplax adhaerens</name>
    <name type="common">Trichoplax reptans</name>
    <dbReference type="NCBI Taxonomy" id="10228"/>
    <lineage>
        <taxon>Eukaryota</taxon>
        <taxon>Metazoa</taxon>
        <taxon>Placozoa</taxon>
        <taxon>Uniplacotomia</taxon>
        <taxon>Trichoplacea</taxon>
        <taxon>Trichoplacidae</taxon>
        <taxon>Trichoplax</taxon>
    </lineage>
</organism>
<evidence type="ECO:0000313" key="4">
    <source>
        <dbReference type="Proteomes" id="UP000009022"/>
    </source>
</evidence>
<dbReference type="GeneID" id="6749789"/>
<dbReference type="GO" id="GO:0005525">
    <property type="term" value="F:GTP binding"/>
    <property type="evidence" value="ECO:0000318"/>
    <property type="project" value="GO_Central"/>
</dbReference>
<keyword evidence="1" id="KW-0547">Nucleotide-binding</keyword>
<dbReference type="EMBL" id="DS985241">
    <property type="protein sequence ID" value="EDV29373.1"/>
    <property type="molecule type" value="Genomic_DNA"/>
</dbReference>
<dbReference type="GO" id="GO:0030865">
    <property type="term" value="P:cortical cytoskeleton organization"/>
    <property type="evidence" value="ECO:0000318"/>
    <property type="project" value="GO_Central"/>
</dbReference>
<dbReference type="PANTHER" id="PTHR24072">
    <property type="entry name" value="RHO FAMILY GTPASE"/>
    <property type="match status" value="1"/>
</dbReference>
<dbReference type="Gene3D" id="3.40.50.300">
    <property type="entry name" value="P-loop containing nucleotide triphosphate hydrolases"/>
    <property type="match status" value="1"/>
</dbReference>
<protein>
    <submittedName>
        <fullName evidence="3">Uncharacterized protein</fullName>
    </submittedName>
</protein>
<dbReference type="InterPro" id="IPR027417">
    <property type="entry name" value="P-loop_NTPase"/>
</dbReference>
<dbReference type="eggNOG" id="KOG0393">
    <property type="taxonomic scope" value="Eukaryota"/>
</dbReference>
<dbReference type="GO" id="GO:0003924">
    <property type="term" value="F:GTPase activity"/>
    <property type="evidence" value="ECO:0000318"/>
    <property type="project" value="GO_Central"/>
</dbReference>
<dbReference type="InterPro" id="IPR001806">
    <property type="entry name" value="Small_GTPase"/>
</dbReference>
<evidence type="ECO:0000256" key="1">
    <source>
        <dbReference type="ARBA" id="ARBA00022741"/>
    </source>
</evidence>
<dbReference type="RefSeq" id="XP_002108575.1">
    <property type="nucleotide sequence ID" value="XM_002108539.1"/>
</dbReference>
<dbReference type="GO" id="GO:0005886">
    <property type="term" value="C:plasma membrane"/>
    <property type="evidence" value="ECO:0000318"/>
    <property type="project" value="GO_Central"/>
</dbReference>
<dbReference type="PhylomeDB" id="B3RK41"/>
<evidence type="ECO:0000313" key="3">
    <source>
        <dbReference type="EMBL" id="EDV29373.1"/>
    </source>
</evidence>
<dbReference type="GO" id="GO:0032956">
    <property type="term" value="P:regulation of actin cytoskeleton organization"/>
    <property type="evidence" value="ECO:0000318"/>
    <property type="project" value="GO_Central"/>
</dbReference>
<dbReference type="AlphaFoldDB" id="B3RK41"/>
<dbReference type="HOGENOM" id="CLU_1527153_0_0_1"/>
<evidence type="ECO:0000256" key="2">
    <source>
        <dbReference type="ARBA" id="ARBA00023134"/>
    </source>
</evidence>
<name>B3RK41_TRIAD</name>
<dbReference type="GO" id="GO:0007015">
    <property type="term" value="P:actin filament organization"/>
    <property type="evidence" value="ECO:0000318"/>
    <property type="project" value="GO_Central"/>
</dbReference>
<keyword evidence="4" id="KW-1185">Reference proteome</keyword>
<sequence>MIKAYCARNPSRILGKSLRIGSEDTYIQVLYKQYRLTLLCCEILDGKEHQKNKPICYKGTDVVLICFSLASLKSFIHVINKWYPETNQYCPNGTKFVVATMSDLRRNDQIKHYSNIDNDIITRELGDNLTRYFNADGYFECSSVSGEGLNDLFHQLIDFVLQKREQKRHGKLCTIL</sequence>
<dbReference type="GO" id="GO:0007163">
    <property type="term" value="P:establishment or maintenance of cell polarity"/>
    <property type="evidence" value="ECO:0000318"/>
    <property type="project" value="GO_Central"/>
</dbReference>
<dbReference type="STRING" id="10228.B3RK41"/>
<dbReference type="GO" id="GO:0008360">
    <property type="term" value="P:regulation of cell shape"/>
    <property type="evidence" value="ECO:0000318"/>
    <property type="project" value="GO_Central"/>
</dbReference>
<dbReference type="SMART" id="SM00174">
    <property type="entry name" value="RHO"/>
    <property type="match status" value="1"/>
</dbReference>
<dbReference type="CTD" id="6749789"/>
<proteinExistence type="predicted"/>
<dbReference type="Proteomes" id="UP000009022">
    <property type="component" value="Unassembled WGS sequence"/>
</dbReference>
<dbReference type="GO" id="GO:0007165">
    <property type="term" value="P:signal transduction"/>
    <property type="evidence" value="ECO:0000318"/>
    <property type="project" value="GO_Central"/>
</dbReference>